<protein>
    <submittedName>
        <fullName evidence="1">Uncharacterized protein</fullName>
    </submittedName>
</protein>
<reference evidence="1" key="1">
    <citation type="journal article" date="2020" name="Biotechnol. Biofuels">
        <title>New insights from the biogas microbiome by comprehensive genome-resolved metagenomics of nearly 1600 species originating from multiple anaerobic digesters.</title>
        <authorList>
            <person name="Campanaro S."/>
            <person name="Treu L."/>
            <person name="Rodriguez-R L.M."/>
            <person name="Kovalovszki A."/>
            <person name="Ziels R.M."/>
            <person name="Maus I."/>
            <person name="Zhu X."/>
            <person name="Kougias P.G."/>
            <person name="Basile A."/>
            <person name="Luo G."/>
            <person name="Schluter A."/>
            <person name="Konstantinidis K.T."/>
            <person name="Angelidaki I."/>
        </authorList>
    </citation>
    <scope>NUCLEOTIDE SEQUENCE</scope>
    <source>
        <strain evidence="1">AS01afH2WH_6</strain>
    </source>
</reference>
<reference evidence="1" key="2">
    <citation type="submission" date="2020-01" db="EMBL/GenBank/DDBJ databases">
        <authorList>
            <person name="Campanaro S."/>
        </authorList>
    </citation>
    <scope>NUCLEOTIDE SEQUENCE</scope>
    <source>
        <strain evidence="1">AS01afH2WH_6</strain>
    </source>
</reference>
<sequence>MQVHLSGSDFDNIQVFAGAEVAELKPQTDENGQVRLTNGKPTYGIPGVLVYERTASGKDRQVRTAYVKVLNAPKQPISRFEQLSFEGEVTAKLWVSDGQLGLSITADHVKQSKAE</sequence>
<proteinExistence type="predicted"/>
<dbReference type="Proteomes" id="UP000767327">
    <property type="component" value="Unassembled WGS sequence"/>
</dbReference>
<evidence type="ECO:0000313" key="1">
    <source>
        <dbReference type="EMBL" id="NLT79605.1"/>
    </source>
</evidence>
<comment type="caution">
    <text evidence="1">The sequence shown here is derived from an EMBL/GenBank/DDBJ whole genome shotgun (WGS) entry which is preliminary data.</text>
</comment>
<organism evidence="1 2">
    <name type="scientific">Bifidobacterium crudilactis</name>
    <dbReference type="NCBI Taxonomy" id="327277"/>
    <lineage>
        <taxon>Bacteria</taxon>
        <taxon>Bacillati</taxon>
        <taxon>Actinomycetota</taxon>
        <taxon>Actinomycetes</taxon>
        <taxon>Bifidobacteriales</taxon>
        <taxon>Bifidobacteriaceae</taxon>
        <taxon>Bifidobacterium</taxon>
    </lineage>
</organism>
<dbReference type="EMBL" id="JAAXZR010000019">
    <property type="protein sequence ID" value="NLT79605.1"/>
    <property type="molecule type" value="Genomic_DNA"/>
</dbReference>
<dbReference type="AlphaFoldDB" id="A0A971CYT1"/>
<evidence type="ECO:0000313" key="2">
    <source>
        <dbReference type="Proteomes" id="UP000767327"/>
    </source>
</evidence>
<name>A0A971CYT1_9BIFI</name>
<gene>
    <name evidence="1" type="ORF">GXW98_04890</name>
</gene>
<dbReference type="RefSeq" id="WP_273173501.1">
    <property type="nucleotide sequence ID" value="NZ_JAAXZR010000019.1"/>
</dbReference>
<accession>A0A971CYT1</accession>